<evidence type="ECO:0000256" key="6">
    <source>
        <dbReference type="HAMAP-Rule" id="MF_00337"/>
    </source>
</evidence>
<comment type="subcellular location">
    <subcellularLocation>
        <location evidence="6">Cytoplasm</location>
    </subcellularLocation>
</comment>
<keyword evidence="7" id="KW-0175">Coiled coil</keyword>
<comment type="similarity">
    <text evidence="1 6">Belongs to the XseB family.</text>
</comment>
<dbReference type="Proteomes" id="UP001162030">
    <property type="component" value="Chromosome"/>
</dbReference>
<reference evidence="8 9" key="1">
    <citation type="submission" date="2023-03" db="EMBL/GenBank/DDBJ databases">
        <authorList>
            <person name="Pearce D."/>
        </authorList>
    </citation>
    <scope>NUCLEOTIDE SEQUENCE [LARGE SCALE GENOMIC DNA]</scope>
    <source>
        <strain evidence="8">Msz</strain>
    </source>
</reference>
<evidence type="ECO:0000256" key="5">
    <source>
        <dbReference type="ARBA" id="ARBA00022839"/>
    </source>
</evidence>
<dbReference type="HAMAP" id="MF_00337">
    <property type="entry name" value="Exonuc_7_S"/>
    <property type="match status" value="1"/>
</dbReference>
<gene>
    <name evidence="6 8" type="primary">xseB</name>
    <name evidence="8" type="ORF">MSZNOR_4590</name>
</gene>
<keyword evidence="4 6" id="KW-0378">Hydrolase</keyword>
<dbReference type="GO" id="GO:0008855">
    <property type="term" value="F:exodeoxyribonuclease VII activity"/>
    <property type="evidence" value="ECO:0007669"/>
    <property type="project" value="UniProtKB-EC"/>
</dbReference>
<dbReference type="EC" id="3.1.11.6" evidence="6"/>
<dbReference type="Gene3D" id="1.10.287.1040">
    <property type="entry name" value="Exonuclease VII, small subunit"/>
    <property type="match status" value="1"/>
</dbReference>
<evidence type="ECO:0000256" key="2">
    <source>
        <dbReference type="ARBA" id="ARBA00022490"/>
    </source>
</evidence>
<accession>A0ABM9I8F4</accession>
<feature type="coiled-coil region" evidence="7">
    <location>
        <begin position="5"/>
        <end position="63"/>
    </location>
</feature>
<keyword evidence="2 6" id="KW-0963">Cytoplasm</keyword>
<dbReference type="NCBIfam" id="NF002140">
    <property type="entry name" value="PRK00977.1-4"/>
    <property type="match status" value="1"/>
</dbReference>
<evidence type="ECO:0000256" key="1">
    <source>
        <dbReference type="ARBA" id="ARBA00009998"/>
    </source>
</evidence>
<keyword evidence="3 6" id="KW-0540">Nuclease</keyword>
<comment type="subunit">
    <text evidence="6">Heterooligomer composed of large and small subunits.</text>
</comment>
<evidence type="ECO:0000256" key="7">
    <source>
        <dbReference type="SAM" id="Coils"/>
    </source>
</evidence>
<evidence type="ECO:0000256" key="3">
    <source>
        <dbReference type="ARBA" id="ARBA00022722"/>
    </source>
</evidence>
<dbReference type="NCBIfam" id="NF002137">
    <property type="entry name" value="PRK00977.1-1"/>
    <property type="match status" value="1"/>
</dbReference>
<dbReference type="InterPro" id="IPR037004">
    <property type="entry name" value="Exonuc_VII_ssu_sf"/>
</dbReference>
<evidence type="ECO:0000313" key="9">
    <source>
        <dbReference type="Proteomes" id="UP001162030"/>
    </source>
</evidence>
<dbReference type="PIRSF" id="PIRSF006488">
    <property type="entry name" value="Exonuc_VII_S"/>
    <property type="match status" value="1"/>
</dbReference>
<dbReference type="EMBL" id="OX458333">
    <property type="protein sequence ID" value="CAI8957648.1"/>
    <property type="molecule type" value="Genomic_DNA"/>
</dbReference>
<dbReference type="SUPFAM" id="SSF116842">
    <property type="entry name" value="XseB-like"/>
    <property type="match status" value="1"/>
</dbReference>
<dbReference type="Pfam" id="PF02609">
    <property type="entry name" value="Exonuc_VII_S"/>
    <property type="match status" value="1"/>
</dbReference>
<keyword evidence="9" id="KW-1185">Reference proteome</keyword>
<organism evidence="8 9">
    <name type="scientific">Methylocaldum szegediense</name>
    <dbReference type="NCBI Taxonomy" id="73780"/>
    <lineage>
        <taxon>Bacteria</taxon>
        <taxon>Pseudomonadati</taxon>
        <taxon>Pseudomonadota</taxon>
        <taxon>Gammaproteobacteria</taxon>
        <taxon>Methylococcales</taxon>
        <taxon>Methylococcaceae</taxon>
        <taxon>Methylocaldum</taxon>
    </lineage>
</organism>
<dbReference type="InterPro" id="IPR003761">
    <property type="entry name" value="Exonuc_VII_S"/>
</dbReference>
<protein>
    <recommendedName>
        <fullName evidence="6">Exodeoxyribonuclease 7 small subunit</fullName>
        <ecNumber evidence="6">3.1.11.6</ecNumber>
    </recommendedName>
    <alternativeName>
        <fullName evidence="6">Exodeoxyribonuclease VII small subunit</fullName>
        <shortName evidence="6">Exonuclease VII small subunit</shortName>
    </alternativeName>
</protein>
<comment type="catalytic activity">
    <reaction evidence="6">
        <text>Exonucleolytic cleavage in either 5'- to 3'- or 3'- to 5'-direction to yield nucleoside 5'-phosphates.</text>
        <dbReference type="EC" id="3.1.11.6"/>
    </reaction>
</comment>
<sequence>MAKKNPNFEESLAELEQLVERMEQGNLPLEESLKLFERGIQLTRFCQKALKEAEQKVQILLEENGEPTLKPFTDES</sequence>
<name>A0ABM9I8F4_9GAMM</name>
<evidence type="ECO:0000256" key="4">
    <source>
        <dbReference type="ARBA" id="ARBA00022801"/>
    </source>
</evidence>
<proteinExistence type="inferred from homology"/>
<dbReference type="NCBIfam" id="TIGR01280">
    <property type="entry name" value="xseB"/>
    <property type="match status" value="1"/>
</dbReference>
<keyword evidence="5 6" id="KW-0269">Exonuclease</keyword>
<dbReference type="PANTHER" id="PTHR34137">
    <property type="entry name" value="EXODEOXYRIBONUCLEASE 7 SMALL SUBUNIT"/>
    <property type="match status" value="1"/>
</dbReference>
<dbReference type="PANTHER" id="PTHR34137:SF1">
    <property type="entry name" value="EXODEOXYRIBONUCLEASE 7 SMALL SUBUNIT"/>
    <property type="match status" value="1"/>
</dbReference>
<evidence type="ECO:0000313" key="8">
    <source>
        <dbReference type="EMBL" id="CAI8957648.1"/>
    </source>
</evidence>
<comment type="function">
    <text evidence="6">Bidirectionally degrades single-stranded DNA into large acid-insoluble oligonucleotides, which are then degraded further into small acid-soluble oligonucleotides.</text>
</comment>
<dbReference type="RefSeq" id="WP_026609908.1">
    <property type="nucleotide sequence ID" value="NZ_OX458333.1"/>
</dbReference>